<dbReference type="SUPFAM" id="SSF53901">
    <property type="entry name" value="Thiolase-like"/>
    <property type="match status" value="1"/>
</dbReference>
<evidence type="ECO:0000259" key="3">
    <source>
        <dbReference type="Pfam" id="PF08541"/>
    </source>
</evidence>
<dbReference type="Gene3D" id="3.40.47.10">
    <property type="match status" value="1"/>
</dbReference>
<keyword evidence="6" id="KW-1185">Reference proteome</keyword>
<accession>A0A511D710</accession>
<evidence type="ECO:0000256" key="2">
    <source>
        <dbReference type="ARBA" id="ARBA00023315"/>
    </source>
</evidence>
<dbReference type="EMBL" id="BJVI01000024">
    <property type="protein sequence ID" value="GEL18738.1"/>
    <property type="molecule type" value="Genomic_DNA"/>
</dbReference>
<dbReference type="Pfam" id="PF08541">
    <property type="entry name" value="ACP_syn_III_C"/>
    <property type="match status" value="1"/>
</dbReference>
<evidence type="ECO:0000313" key="5">
    <source>
        <dbReference type="EMBL" id="GEL18738.1"/>
    </source>
</evidence>
<keyword evidence="2" id="KW-0012">Acyltransferase</keyword>
<evidence type="ECO:0008006" key="7">
    <source>
        <dbReference type="Google" id="ProtNLM"/>
    </source>
</evidence>
<keyword evidence="1" id="KW-0808">Transferase</keyword>
<dbReference type="RefSeq" id="WP_028931423.1">
    <property type="nucleotide sequence ID" value="NZ_AUII01000026.1"/>
</dbReference>
<feature type="domain" description="Beta-ketoacyl-[acyl-carrier-protein] synthase III N-terminal" evidence="4">
    <location>
        <begin position="401"/>
        <end position="463"/>
    </location>
</feature>
<dbReference type="Pfam" id="PF08545">
    <property type="entry name" value="ACP_syn_III"/>
    <property type="match status" value="1"/>
</dbReference>
<gene>
    <name evidence="5" type="ORF">PA7_25750</name>
</gene>
<dbReference type="STRING" id="1123024.GCA_000423625_04082"/>
<dbReference type="PANTHER" id="PTHR34069:SF2">
    <property type="entry name" value="BETA-KETOACYL-[ACYL-CARRIER-PROTEIN] SYNTHASE III"/>
    <property type="match status" value="1"/>
</dbReference>
<comment type="caution">
    <text evidence="5">The sequence shown here is derived from an EMBL/GenBank/DDBJ whole genome shotgun (WGS) entry which is preliminary data.</text>
</comment>
<reference evidence="5 6" key="1">
    <citation type="submission" date="2019-07" db="EMBL/GenBank/DDBJ databases">
        <title>Whole genome shotgun sequence of Pseudonocardia asaccharolytica NBRC 16224.</title>
        <authorList>
            <person name="Hosoyama A."/>
            <person name="Uohara A."/>
            <person name="Ohji S."/>
            <person name="Ichikawa N."/>
        </authorList>
    </citation>
    <scope>NUCLEOTIDE SEQUENCE [LARGE SCALE GENOMIC DNA]</scope>
    <source>
        <strain evidence="5 6">NBRC 16224</strain>
    </source>
</reference>
<organism evidence="5 6">
    <name type="scientific">Pseudonocardia asaccharolytica DSM 44247 = NBRC 16224</name>
    <dbReference type="NCBI Taxonomy" id="1123024"/>
    <lineage>
        <taxon>Bacteria</taxon>
        <taxon>Bacillati</taxon>
        <taxon>Actinomycetota</taxon>
        <taxon>Actinomycetes</taxon>
        <taxon>Pseudonocardiales</taxon>
        <taxon>Pseudonocardiaceae</taxon>
        <taxon>Pseudonocardia</taxon>
    </lineage>
</organism>
<evidence type="ECO:0000313" key="6">
    <source>
        <dbReference type="Proteomes" id="UP000321328"/>
    </source>
</evidence>
<name>A0A511D710_9PSEU</name>
<proteinExistence type="predicted"/>
<evidence type="ECO:0000256" key="1">
    <source>
        <dbReference type="ARBA" id="ARBA00022679"/>
    </source>
</evidence>
<dbReference type="InterPro" id="IPR016039">
    <property type="entry name" value="Thiolase-like"/>
</dbReference>
<evidence type="ECO:0000259" key="4">
    <source>
        <dbReference type="Pfam" id="PF08545"/>
    </source>
</evidence>
<dbReference type="PANTHER" id="PTHR34069">
    <property type="entry name" value="3-OXOACYL-[ACYL-CARRIER-PROTEIN] SYNTHASE 3"/>
    <property type="match status" value="1"/>
</dbReference>
<dbReference type="GO" id="GO:0044550">
    <property type="term" value="P:secondary metabolite biosynthetic process"/>
    <property type="evidence" value="ECO:0007669"/>
    <property type="project" value="TreeGrafter"/>
</dbReference>
<dbReference type="InterPro" id="IPR013751">
    <property type="entry name" value="ACP_syn_III_N"/>
</dbReference>
<dbReference type="GO" id="GO:0004315">
    <property type="term" value="F:3-oxoacyl-[acyl-carrier-protein] synthase activity"/>
    <property type="evidence" value="ECO:0007669"/>
    <property type="project" value="InterPro"/>
</dbReference>
<dbReference type="InterPro" id="IPR013747">
    <property type="entry name" value="ACP_syn_III_C"/>
</dbReference>
<protein>
    <recommendedName>
        <fullName evidence="7">3-ketoacyl-ACP synthase</fullName>
    </recommendedName>
</protein>
<dbReference type="AlphaFoldDB" id="A0A511D710"/>
<sequence length="662" mass="72622">MKPFVINRNGRLVFPANVLTELDFSVLDTLEQFTEVIARDFEAKAPTGSDILARVESNAYPSRYELLRDLGQNLYWVNRYSMTMFDKRPTRWRDLPRSNPHVFLPVLTPWEDSVRKVAAVADAYHRLPATWDPGTEDRIFGLLFDVFRHRRHQATELSAVKPTVAQFLAAPGALTVVLPGHDPDYPIFGIDEILECHEDVPELEALMRWAMVLHDQYPWDRSKAELRPATQIGDDDFVVALHPRNREVAAFIDRVTGRRGPGTPRLAGFRPAPARKPVRPYPPVRVREAFPIRPKLEALAIVRGEHVCDNVDVIRNASFSWSPMTAAEIAAKTGIERRRYTGRDLADLALDAARAALDHSGRTPEEIGAVLVSTCTSDQLIPSIACWLSGQLGLWQTHASFDLVAACAGLPYGLAEAVRLLQEVNRPVLLICAEKFSDKIGSVRTSRMIFGDGAAALLVTPAGPGAACDVDVVQTYASGPWSEVSSIIWPNPAFDNDVTVYGPEVRALVQRYLAQMLDELRTQTDPDDPGRSLLDGIELIVPHQANKTMVVDLAREAGFSVDQLYFNISRMGNVSAASIPIALFDAIRDGVLDRPMRVFAPGFGAGAVGGYAVLRVDPAIAAPEVIGSDVLPAVSSAAGDDSVAASRSMTTTTEDMRVAFGE</sequence>
<dbReference type="Proteomes" id="UP000321328">
    <property type="component" value="Unassembled WGS sequence"/>
</dbReference>
<dbReference type="GO" id="GO:0006633">
    <property type="term" value="P:fatty acid biosynthetic process"/>
    <property type="evidence" value="ECO:0007669"/>
    <property type="project" value="InterPro"/>
</dbReference>
<dbReference type="OrthoDB" id="9815506at2"/>
<feature type="domain" description="Beta-ketoacyl-[acyl-carrier-protein] synthase III C-terminal" evidence="3">
    <location>
        <begin position="536"/>
        <end position="615"/>
    </location>
</feature>